<keyword evidence="2" id="KW-1185">Reference proteome</keyword>
<dbReference type="Proteomes" id="UP000001030">
    <property type="component" value="Plasmid pBS512_211"/>
</dbReference>
<organism evidence="1 2">
    <name type="scientific">Shigella boydii serotype 18 (strain CDC 3083-94 / BS512)</name>
    <dbReference type="NCBI Taxonomy" id="344609"/>
    <lineage>
        <taxon>Bacteria</taxon>
        <taxon>Pseudomonadati</taxon>
        <taxon>Pseudomonadota</taxon>
        <taxon>Gammaproteobacteria</taxon>
        <taxon>Enterobacterales</taxon>
        <taxon>Enterobacteriaceae</taxon>
        <taxon>Shigella</taxon>
    </lineage>
</organism>
<reference evidence="2" key="1">
    <citation type="submission" date="2008-05" db="EMBL/GenBank/DDBJ databases">
        <title>Complete sequence of Shigella boydii serotype 18 strain BS512.</title>
        <authorList>
            <person name="Rasko D.A."/>
            <person name="Rosovitz M."/>
            <person name="Maurelli A.T."/>
            <person name="Myers G."/>
            <person name="Seshadri R."/>
            <person name="Cer R."/>
            <person name="Jiang L."/>
            <person name="Ravel J."/>
            <person name="Sebastian Y."/>
        </authorList>
    </citation>
    <scope>NUCLEOTIDE SEQUENCE [LARGE SCALE GENOMIC DNA]</scope>
    <source>
        <strain evidence="2">CDC 3083-94 / BS512</strain>
        <plasmid evidence="2">pBS512_211</plasmid>
    </source>
</reference>
<sequence>MESFLTISTGNSHPFKVESQTATNTVKVTKLSYPLHILPHVYLDNSLVLL</sequence>
<gene>
    <name evidence="1" type="ordered locus">SbBS512_A0308</name>
</gene>
<accession>B2TT98</accession>
<dbReference type="EMBL" id="CP001062">
    <property type="protein sequence ID" value="ACD06284.1"/>
    <property type="molecule type" value="Genomic_DNA"/>
</dbReference>
<evidence type="ECO:0000313" key="1">
    <source>
        <dbReference type="EMBL" id="ACD06284.1"/>
    </source>
</evidence>
<evidence type="ECO:0000313" key="2">
    <source>
        <dbReference type="Proteomes" id="UP000001030"/>
    </source>
</evidence>
<proteinExistence type="predicted"/>
<protein>
    <submittedName>
        <fullName evidence="1">Uncharacterized protein</fullName>
    </submittedName>
</protein>
<name>B2TT98_SHIB3</name>
<dbReference type="HOGENOM" id="CLU_3122618_0_0_6"/>
<dbReference type="KEGG" id="sbc:SbBS512_A0308"/>
<dbReference type="AlphaFoldDB" id="B2TT98"/>
<keyword evidence="1" id="KW-0614">Plasmid</keyword>
<geneLocation type="plasmid" evidence="1 2">
    <name>pBS512_211</name>
</geneLocation>